<evidence type="ECO:0000313" key="2">
    <source>
        <dbReference type="Proteomes" id="UP000008743"/>
    </source>
</evidence>
<proteinExistence type="predicted"/>
<reference evidence="2" key="1">
    <citation type="submission" date="2011-02" db="EMBL/GenBank/DDBJ databases">
        <title>The Genome Sequence of Capsaspora owczarzaki ATCC 30864.</title>
        <authorList>
            <person name="Russ C."/>
            <person name="Cuomo C."/>
            <person name="Burger G."/>
            <person name="Gray M.W."/>
            <person name="Holland P.W.H."/>
            <person name="King N."/>
            <person name="Lang F.B.F."/>
            <person name="Roger A.J."/>
            <person name="Ruiz-Trillo I."/>
            <person name="Young S.K."/>
            <person name="Zeng Q."/>
            <person name="Gargeya S."/>
            <person name="Alvarado L."/>
            <person name="Berlin A."/>
            <person name="Chapman S.B."/>
            <person name="Chen Z."/>
            <person name="Freedman E."/>
            <person name="Gellesch M."/>
            <person name="Goldberg J."/>
            <person name="Griggs A."/>
            <person name="Gujja S."/>
            <person name="Heilman E."/>
            <person name="Heiman D."/>
            <person name="Howarth C."/>
            <person name="Mehta T."/>
            <person name="Neiman D."/>
            <person name="Pearson M."/>
            <person name="Roberts A."/>
            <person name="Saif S."/>
            <person name="Shea T."/>
            <person name="Shenoy N."/>
            <person name="Sisk P."/>
            <person name="Stolte C."/>
            <person name="Sykes S."/>
            <person name="White J."/>
            <person name="Yandava C."/>
            <person name="Haas B."/>
            <person name="Nusbaum C."/>
            <person name="Birren B."/>
        </authorList>
    </citation>
    <scope>NUCLEOTIDE SEQUENCE</scope>
    <source>
        <strain evidence="2">ATCC 30864</strain>
    </source>
</reference>
<dbReference type="InParanoid" id="A0A0D2UK28"/>
<evidence type="ECO:0000313" key="1">
    <source>
        <dbReference type="EMBL" id="KJE95466.1"/>
    </source>
</evidence>
<dbReference type="EMBL" id="KE346369">
    <property type="protein sequence ID" value="KJE95466.1"/>
    <property type="molecule type" value="Genomic_DNA"/>
</dbReference>
<sequence>MFVKQTAHLIRVDPVRGEERRALERRFRGAFDTTWWRDAVPEHASIVRINVLVDAVVRRCGGTQGRRRVVNYWRHGQCRTRRLLHSRVHCANVGRWELMVGCIDKALWQRHHLGAKPAQPRRGTWCRRLARRDWGSAVATAQWRDHA</sequence>
<accession>A0A0D2UK28</accession>
<protein>
    <submittedName>
        <fullName evidence="1">Uncharacterized protein</fullName>
    </submittedName>
</protein>
<gene>
    <name evidence="1" type="ORF">CAOG_009925</name>
</gene>
<dbReference type="Proteomes" id="UP000008743">
    <property type="component" value="Unassembled WGS sequence"/>
</dbReference>
<name>A0A0D2UK28_CAPO3</name>
<organism evidence="1 2">
    <name type="scientific">Capsaspora owczarzaki (strain ATCC 30864)</name>
    <dbReference type="NCBI Taxonomy" id="595528"/>
    <lineage>
        <taxon>Eukaryota</taxon>
        <taxon>Filasterea</taxon>
        <taxon>Capsaspora</taxon>
    </lineage>
</organism>
<keyword evidence="2" id="KW-1185">Reference proteome</keyword>
<dbReference type="AlphaFoldDB" id="A0A0D2UK28"/>